<feature type="region of interest" description="Disordered" evidence="2">
    <location>
        <begin position="225"/>
        <end position="425"/>
    </location>
</feature>
<comment type="caution">
    <text evidence="3">The sequence shown here is derived from an EMBL/GenBank/DDBJ whole genome shotgun (WGS) entry which is preliminary data.</text>
</comment>
<sequence length="461" mass="53792">MSSQIGQNNIQGNKKRYLIMTYCAEFDKVHYPMPLNYDENPDPEQLKSTVRRLRIELEELRNNMSGPVDGSTQNLIQYKQENDILKQKLRKQEEMIQQLNQMNNNQIQTQNNEQELSELRDIISQKEREITEQKNINLQLKNELVNNNAKDRELMLESQLRETKNKFDEMEKIIQELVKEIENQKSINHKQFLKIQSLEEELEASLIAKKNKQLTNLKKTPSYARLNELSASKRSTSQPIKQSPMKYTNNKATPRKNSTKKLNLNINTSMTKNSNAKKKENSNNNHSFSNSSIYSKQSVAQKGTPKKSSTNIYNNRNSVMYQQTQSSINKRKEGAIHNRSPSPMRRSLLSSFQRKPQNSTKNDQIKNNNQDSDDDEENRLLRKLQSLREKNKENSQQNSNINNNSSLNMSNLNQSQNQQQQQQQFKNNNQLNKNKIQNDSSVSDIDARLNNLTELLRMAKQ</sequence>
<evidence type="ECO:0000256" key="2">
    <source>
        <dbReference type="SAM" id="MobiDB-lite"/>
    </source>
</evidence>
<organism evidence="3 4">
    <name type="scientific">Pseudocohnilembus persalinus</name>
    <name type="common">Ciliate</name>
    <dbReference type="NCBI Taxonomy" id="266149"/>
    <lineage>
        <taxon>Eukaryota</taxon>
        <taxon>Sar</taxon>
        <taxon>Alveolata</taxon>
        <taxon>Ciliophora</taxon>
        <taxon>Intramacronucleata</taxon>
        <taxon>Oligohymenophorea</taxon>
        <taxon>Scuticociliatia</taxon>
        <taxon>Philasterida</taxon>
        <taxon>Pseudocohnilembidae</taxon>
        <taxon>Pseudocohnilembus</taxon>
    </lineage>
</organism>
<dbReference type="InParanoid" id="A0A0V0R6P5"/>
<proteinExistence type="predicted"/>
<feature type="compositionally biased region" description="Polar residues" evidence="2">
    <location>
        <begin position="352"/>
        <end position="366"/>
    </location>
</feature>
<gene>
    <name evidence="3" type="ORF">PPERSA_08585</name>
</gene>
<feature type="compositionally biased region" description="Polar residues" evidence="2">
    <location>
        <begin position="229"/>
        <end position="252"/>
    </location>
</feature>
<feature type="compositionally biased region" description="Low complexity" evidence="2">
    <location>
        <begin position="394"/>
        <end position="425"/>
    </location>
</feature>
<feature type="compositionally biased region" description="Polar residues" evidence="2">
    <location>
        <begin position="260"/>
        <end position="271"/>
    </location>
</feature>
<dbReference type="OrthoDB" id="304452at2759"/>
<keyword evidence="1" id="KW-0175">Coiled coil</keyword>
<dbReference type="EMBL" id="LDAU01000040">
    <property type="protein sequence ID" value="KRX10182.1"/>
    <property type="molecule type" value="Genomic_DNA"/>
</dbReference>
<evidence type="ECO:0000313" key="4">
    <source>
        <dbReference type="Proteomes" id="UP000054937"/>
    </source>
</evidence>
<dbReference type="Proteomes" id="UP000054937">
    <property type="component" value="Unassembled WGS sequence"/>
</dbReference>
<name>A0A0V0R6P5_PSEPJ</name>
<feature type="compositionally biased region" description="Low complexity" evidence="2">
    <location>
        <begin position="282"/>
        <end position="296"/>
    </location>
</feature>
<feature type="compositionally biased region" description="Low complexity" evidence="2">
    <location>
        <begin position="339"/>
        <end position="351"/>
    </location>
</feature>
<dbReference type="OMA" id="NVERNFH"/>
<evidence type="ECO:0000313" key="3">
    <source>
        <dbReference type="EMBL" id="KRX10182.1"/>
    </source>
</evidence>
<protein>
    <submittedName>
        <fullName evidence="3">Uncharacterized protein</fullName>
    </submittedName>
</protein>
<reference evidence="3 4" key="1">
    <citation type="journal article" date="2015" name="Sci. Rep.">
        <title>Genome of the facultative scuticociliatosis pathogen Pseudocohnilembus persalinus provides insight into its virulence through horizontal gene transfer.</title>
        <authorList>
            <person name="Xiong J."/>
            <person name="Wang G."/>
            <person name="Cheng J."/>
            <person name="Tian M."/>
            <person name="Pan X."/>
            <person name="Warren A."/>
            <person name="Jiang C."/>
            <person name="Yuan D."/>
            <person name="Miao W."/>
        </authorList>
    </citation>
    <scope>NUCLEOTIDE SEQUENCE [LARGE SCALE GENOMIC DNA]</scope>
    <source>
        <strain evidence="3">36N120E</strain>
    </source>
</reference>
<feature type="coiled-coil region" evidence="1">
    <location>
        <begin position="43"/>
        <end position="215"/>
    </location>
</feature>
<feature type="compositionally biased region" description="Polar residues" evidence="2">
    <location>
        <begin position="297"/>
        <end position="328"/>
    </location>
</feature>
<dbReference type="AlphaFoldDB" id="A0A0V0R6P5"/>
<evidence type="ECO:0000256" key="1">
    <source>
        <dbReference type="SAM" id="Coils"/>
    </source>
</evidence>
<keyword evidence="4" id="KW-1185">Reference proteome</keyword>
<accession>A0A0V0R6P5</accession>